<dbReference type="Gene3D" id="2.60.120.260">
    <property type="entry name" value="Galactose-binding domain-like"/>
    <property type="match status" value="1"/>
</dbReference>
<accession>A0A0F9BZA7</accession>
<feature type="non-terminal residue" evidence="1">
    <location>
        <position position="1"/>
    </location>
</feature>
<dbReference type="AlphaFoldDB" id="A0A0F9BZA7"/>
<protein>
    <submittedName>
        <fullName evidence="1">Uncharacterized protein</fullName>
    </submittedName>
</protein>
<organism evidence="1">
    <name type="scientific">marine sediment metagenome</name>
    <dbReference type="NCBI Taxonomy" id="412755"/>
    <lineage>
        <taxon>unclassified sequences</taxon>
        <taxon>metagenomes</taxon>
        <taxon>ecological metagenomes</taxon>
    </lineage>
</organism>
<reference evidence="1" key="1">
    <citation type="journal article" date="2015" name="Nature">
        <title>Complex archaea that bridge the gap between prokaryotes and eukaryotes.</title>
        <authorList>
            <person name="Spang A."/>
            <person name="Saw J.H."/>
            <person name="Jorgensen S.L."/>
            <person name="Zaremba-Niedzwiedzka K."/>
            <person name="Martijn J."/>
            <person name="Lind A.E."/>
            <person name="van Eijk R."/>
            <person name="Schleper C."/>
            <person name="Guy L."/>
            <person name="Ettema T.J."/>
        </authorList>
    </citation>
    <scope>NUCLEOTIDE SEQUENCE</scope>
</reference>
<dbReference type="EMBL" id="LAZR01046794">
    <property type="protein sequence ID" value="KKK95704.1"/>
    <property type="molecule type" value="Genomic_DNA"/>
</dbReference>
<name>A0A0F9BZA7_9ZZZZ</name>
<gene>
    <name evidence="1" type="ORF">LCGC14_2670130</name>
</gene>
<comment type="caution">
    <text evidence="1">The sequence shown here is derived from an EMBL/GenBank/DDBJ whole genome shotgun (WGS) entry which is preliminary data.</text>
</comment>
<evidence type="ECO:0000313" key="1">
    <source>
        <dbReference type="EMBL" id="KKK95704.1"/>
    </source>
</evidence>
<sequence>NGAGLLVVNPDDSSGVLGYRRNVTYTPASQNLSFATLTTLAGTPEYEIHLEPLLHPLTDWPDLIDDGLALIRRISFQHILLNNRRYYDLSDYADILGPEMVRRLYFMGSNLLQNAAFDQWPTGDDGPDQWTASAALTRVEVPNYSQAVQCGAAETILQDITLGIQSRRFKVVAWAKAASGATGTLRVTARLSDDSSERENTATIAASTEAQVEVEIETTPRTASLRITMEAAAANVDWWAPMVYEISAGRRQRVKPLTTMLSDGTMKMWVPPKSGVGQMALLLPYPALGSAATDTADLVTTAAPDELVTSAVAIQVLRWLTQSPQIPATSKKEYLASLVIWEARFQQRARIHMRKIAKTQELWESGELA</sequence>
<proteinExistence type="predicted"/>